<gene>
    <name evidence="1" type="ORF">SAMN04515674_11277</name>
</gene>
<dbReference type="PANTHER" id="PTHR41913:SF1">
    <property type="entry name" value="DUF1684 DOMAIN-CONTAINING PROTEIN"/>
    <property type="match status" value="1"/>
</dbReference>
<proteinExistence type="predicted"/>
<dbReference type="Pfam" id="PF07920">
    <property type="entry name" value="DUF1684"/>
    <property type="match status" value="1"/>
</dbReference>
<dbReference type="AlphaFoldDB" id="A0A1I5WPB6"/>
<dbReference type="Proteomes" id="UP000199306">
    <property type="component" value="Unassembled WGS sequence"/>
</dbReference>
<sequence>MRFLIITFFLFSVQTLHAQSYRDSLEKHREEYKAEFLKDGRSPLKQDDLAFLRFYEPNESYRVECAFKTVKSSDFFKIQTYDGKTKEYIKYGILTFTLNGRELSLSVYRSPVLMKMKQYKNYLFIPLKDLTSGKETYGGGRYLDIQTTDIRNGRLLLDFNKLYNPYCAFSDGFSCPVPPKENHLPVAIEAGEKTFGKAH</sequence>
<protein>
    <recommendedName>
        <fullName evidence="3">DUF1684 domain-containing protein</fullName>
    </recommendedName>
</protein>
<keyword evidence="2" id="KW-1185">Reference proteome</keyword>
<dbReference type="InterPro" id="IPR012467">
    <property type="entry name" value="DUF1684"/>
</dbReference>
<dbReference type="RefSeq" id="WP_092018616.1">
    <property type="nucleotide sequence ID" value="NZ_FOXH01000012.1"/>
</dbReference>
<organism evidence="1 2">
    <name type="scientific">Pseudarcicella hirudinis</name>
    <dbReference type="NCBI Taxonomy" id="1079859"/>
    <lineage>
        <taxon>Bacteria</taxon>
        <taxon>Pseudomonadati</taxon>
        <taxon>Bacteroidota</taxon>
        <taxon>Cytophagia</taxon>
        <taxon>Cytophagales</taxon>
        <taxon>Flectobacillaceae</taxon>
        <taxon>Pseudarcicella</taxon>
    </lineage>
</organism>
<evidence type="ECO:0000313" key="1">
    <source>
        <dbReference type="EMBL" id="SFQ21348.1"/>
    </source>
</evidence>
<name>A0A1I5WPB6_9BACT</name>
<dbReference type="OrthoDB" id="5493262at2"/>
<evidence type="ECO:0008006" key="3">
    <source>
        <dbReference type="Google" id="ProtNLM"/>
    </source>
</evidence>
<dbReference type="PANTHER" id="PTHR41913">
    <property type="entry name" value="DUF1684 DOMAIN-CONTAINING PROTEIN"/>
    <property type="match status" value="1"/>
</dbReference>
<evidence type="ECO:0000313" key="2">
    <source>
        <dbReference type="Proteomes" id="UP000199306"/>
    </source>
</evidence>
<dbReference type="EMBL" id="FOXH01000012">
    <property type="protein sequence ID" value="SFQ21348.1"/>
    <property type="molecule type" value="Genomic_DNA"/>
</dbReference>
<accession>A0A1I5WPB6</accession>
<reference evidence="1 2" key="1">
    <citation type="submission" date="2016-10" db="EMBL/GenBank/DDBJ databases">
        <authorList>
            <person name="de Groot N.N."/>
        </authorList>
    </citation>
    <scope>NUCLEOTIDE SEQUENCE [LARGE SCALE GENOMIC DNA]</scope>
    <source>
        <strain evidence="2">E92,LMG 26720,CCM 7988</strain>
    </source>
</reference>
<dbReference type="STRING" id="1079859.SAMN04515674_11277"/>